<sequence>MIASLITNDIGVAGATDWLAKTGLDSNKTGVSTVEPSFVQIMTSLENGTAPIPLQMDMASQGLEQQPTPQDIGALDLAVTDEDSAQFLLAMVASLGSGKAVLGPPIVEPAAGITTVLATNGDVAVDELPVTLALDLDAALALVAPPSDLWGVAQIDQVQVEPVDPSLTNNQEITFLPVVTVGPNLDSQQLALPLGAVALPLGAVALPLGALALPVTALTAMLPESDLALLAAVDGGLGANVVPVVNGKLSVLDGTVDVPFTSMTDRSIFEIVKIVTPDAGNLTGEQMPHDVTYQVVGVGAGMGRDTLSYPVVTADEGTNVTPLRPLVVQGDVLNPVVKVASGPTGVATVLTAVVTDADPQVVPAPAPVQAQVSATKPPVDTNGMPSQTAPAGDAAGDLHDNAIPQQQAARAVPATPANGAASMHATGKNDGPGVAQTDRAPVIAPDQVTSAIQMSKTAQLALGAATDAVQQVTVPRQPLPPTLGPDPVLAAATQIDFASGGSGSASQGGSGQTGSGVAGQGAASLQGQLEAALDVRQQGWTKTLVNRAINAAQAGGSLTIKILPAHLGQITLKLSEGKRGTDLRIIADVPATASMLRDVQDQLSSAFENAGLTLGTYSASTGNNGGEGSQKDGYTDEVTPSELTNDTAQSADDVAGADNLSRINILL</sequence>
<feature type="region of interest" description="Disordered" evidence="1">
    <location>
        <begin position="617"/>
        <end position="648"/>
    </location>
</feature>
<feature type="compositionally biased region" description="Gly residues" evidence="1">
    <location>
        <begin position="500"/>
        <end position="519"/>
    </location>
</feature>
<accession>A3V243</accession>
<name>A3V243_9RHOB</name>
<proteinExistence type="predicted"/>
<dbReference type="Proteomes" id="UP000004507">
    <property type="component" value="Unassembled WGS sequence"/>
</dbReference>
<evidence type="ECO:0000313" key="4">
    <source>
        <dbReference type="Proteomes" id="UP000004507"/>
    </source>
</evidence>
<feature type="domain" description="Flagellar hook-length control protein-like C-terminal" evidence="2">
    <location>
        <begin position="550"/>
        <end position="626"/>
    </location>
</feature>
<dbReference type="eggNOG" id="ENOG5032XMP">
    <property type="taxonomic scope" value="Bacteria"/>
</dbReference>
<feature type="region of interest" description="Disordered" evidence="1">
    <location>
        <begin position="366"/>
        <end position="438"/>
    </location>
</feature>
<dbReference type="OrthoDB" id="7876891at2"/>
<dbReference type="Gene3D" id="3.30.750.140">
    <property type="match status" value="1"/>
</dbReference>
<evidence type="ECO:0000313" key="3">
    <source>
        <dbReference type="EMBL" id="EAQ07424.1"/>
    </source>
</evidence>
<organism evidence="3 4">
    <name type="scientific">Yoonia vestfoldensis SKA53</name>
    <dbReference type="NCBI Taxonomy" id="314232"/>
    <lineage>
        <taxon>Bacteria</taxon>
        <taxon>Pseudomonadati</taxon>
        <taxon>Pseudomonadota</taxon>
        <taxon>Alphaproteobacteria</taxon>
        <taxon>Rhodobacterales</taxon>
        <taxon>Paracoccaceae</taxon>
        <taxon>Yoonia</taxon>
    </lineage>
</organism>
<dbReference type="AlphaFoldDB" id="A3V243"/>
<dbReference type="EMBL" id="AAMS01000002">
    <property type="protein sequence ID" value="EAQ07424.1"/>
    <property type="molecule type" value="Genomic_DNA"/>
</dbReference>
<keyword evidence="4" id="KW-1185">Reference proteome</keyword>
<dbReference type="HOGENOM" id="CLU_402687_0_0_5"/>
<dbReference type="Pfam" id="PF02120">
    <property type="entry name" value="Flg_hook"/>
    <property type="match status" value="1"/>
</dbReference>
<dbReference type="CDD" id="cd17470">
    <property type="entry name" value="T3SS_Flik_C"/>
    <property type="match status" value="1"/>
</dbReference>
<evidence type="ECO:0000259" key="2">
    <source>
        <dbReference type="Pfam" id="PF02120"/>
    </source>
</evidence>
<dbReference type="STRING" id="314232.SKA53_11343"/>
<comment type="caution">
    <text evidence="3">The sequence shown here is derived from an EMBL/GenBank/DDBJ whole genome shotgun (WGS) entry which is preliminary data.</text>
</comment>
<gene>
    <name evidence="3" type="ORF">SKA53_11343</name>
</gene>
<reference evidence="3 4" key="1">
    <citation type="submission" date="2006-01" db="EMBL/GenBank/DDBJ databases">
        <authorList>
            <person name="Hagstrom A."/>
            <person name="Ferriera S."/>
            <person name="Johnson J."/>
            <person name="Kravitz S."/>
            <person name="Halpern A."/>
            <person name="Remington K."/>
            <person name="Beeson K."/>
            <person name="Tran B."/>
            <person name="Rogers Y.-H."/>
            <person name="Friedman R."/>
            <person name="Venter J.C."/>
        </authorList>
    </citation>
    <scope>NUCLEOTIDE SEQUENCE [LARGE SCALE GENOMIC DNA]</scope>
    <source>
        <strain evidence="3 4">SKA53</strain>
    </source>
</reference>
<evidence type="ECO:0000256" key="1">
    <source>
        <dbReference type="SAM" id="MobiDB-lite"/>
    </source>
</evidence>
<protein>
    <recommendedName>
        <fullName evidence="2">Flagellar hook-length control protein-like C-terminal domain-containing protein</fullName>
    </recommendedName>
</protein>
<dbReference type="InterPro" id="IPR038610">
    <property type="entry name" value="FliK-like_C_sf"/>
</dbReference>
<feature type="region of interest" description="Disordered" evidence="1">
    <location>
        <begin position="499"/>
        <end position="520"/>
    </location>
</feature>
<feature type="compositionally biased region" description="Low complexity" evidence="1">
    <location>
        <begin position="366"/>
        <end position="375"/>
    </location>
</feature>
<dbReference type="InterPro" id="IPR021136">
    <property type="entry name" value="Flagellar_hook_control-like_C"/>
</dbReference>